<sequence>MKLLIVICVLISVVLAQQGFQDNQNVQIVRYFYENRGLEGYKFTYELSDGQIRSEEGAYKDGTDVDGNPVKILVVQGAYSHVAPDGETYWVNYQSDENGYRPKTGKGVGGIKPGEDAGIDPNLLKSLVG</sequence>
<reference evidence="3 4" key="1">
    <citation type="submission" date="2015-04" db="EMBL/GenBank/DDBJ databases">
        <authorList>
            <person name="Syromyatnikov M.Y."/>
            <person name="Popov V.N."/>
        </authorList>
    </citation>
    <scope>NUCLEOTIDE SEQUENCE [LARGE SCALE GENOMIC DNA]</scope>
</reference>
<dbReference type="STRING" id="568069.A0A1J1IBD0"/>
<dbReference type="PANTHER" id="PTHR10380:SF192">
    <property type="entry name" value="GEO02312P1"/>
    <property type="match status" value="1"/>
</dbReference>
<dbReference type="Proteomes" id="UP000183832">
    <property type="component" value="Unassembled WGS sequence"/>
</dbReference>
<evidence type="ECO:0000313" key="4">
    <source>
        <dbReference type="Proteomes" id="UP000183832"/>
    </source>
</evidence>
<keyword evidence="2" id="KW-0732">Signal</keyword>
<dbReference type="PROSITE" id="PS51155">
    <property type="entry name" value="CHIT_BIND_RR_2"/>
    <property type="match status" value="1"/>
</dbReference>
<dbReference type="OrthoDB" id="6629557at2759"/>
<organism evidence="3 4">
    <name type="scientific">Clunio marinus</name>
    <dbReference type="NCBI Taxonomy" id="568069"/>
    <lineage>
        <taxon>Eukaryota</taxon>
        <taxon>Metazoa</taxon>
        <taxon>Ecdysozoa</taxon>
        <taxon>Arthropoda</taxon>
        <taxon>Hexapoda</taxon>
        <taxon>Insecta</taxon>
        <taxon>Pterygota</taxon>
        <taxon>Neoptera</taxon>
        <taxon>Endopterygota</taxon>
        <taxon>Diptera</taxon>
        <taxon>Nematocera</taxon>
        <taxon>Chironomoidea</taxon>
        <taxon>Chironomidae</taxon>
        <taxon>Clunio</taxon>
    </lineage>
</organism>
<dbReference type="Pfam" id="PF00379">
    <property type="entry name" value="Chitin_bind_4"/>
    <property type="match status" value="1"/>
</dbReference>
<evidence type="ECO:0000313" key="3">
    <source>
        <dbReference type="EMBL" id="CRK97042.1"/>
    </source>
</evidence>
<dbReference type="GO" id="GO:0008010">
    <property type="term" value="F:structural constituent of chitin-based larval cuticle"/>
    <property type="evidence" value="ECO:0007669"/>
    <property type="project" value="TreeGrafter"/>
</dbReference>
<evidence type="ECO:0000256" key="1">
    <source>
        <dbReference type="PROSITE-ProRule" id="PRU00497"/>
    </source>
</evidence>
<gene>
    <name evidence="3" type="primary">17</name>
    <name evidence="3" type="ORF">CLUMA_CG010437</name>
</gene>
<keyword evidence="1" id="KW-0193">Cuticle</keyword>
<feature type="signal peptide" evidence="2">
    <location>
        <begin position="1"/>
        <end position="16"/>
    </location>
</feature>
<keyword evidence="4" id="KW-1185">Reference proteome</keyword>
<evidence type="ECO:0000256" key="2">
    <source>
        <dbReference type="SAM" id="SignalP"/>
    </source>
</evidence>
<accession>A0A1J1IBD0</accession>
<protein>
    <submittedName>
        <fullName evidence="3">CLUMA_CG010437, isoform A</fullName>
    </submittedName>
</protein>
<dbReference type="InterPro" id="IPR050468">
    <property type="entry name" value="Cuticle_Struct_Prot"/>
</dbReference>
<name>A0A1J1IBD0_9DIPT</name>
<proteinExistence type="predicted"/>
<dbReference type="PRINTS" id="PR00947">
    <property type="entry name" value="CUTICLE"/>
</dbReference>
<dbReference type="InterPro" id="IPR000618">
    <property type="entry name" value="Insect_cuticle"/>
</dbReference>
<feature type="chain" id="PRO_5013244199" evidence="2">
    <location>
        <begin position="17"/>
        <end position="129"/>
    </location>
</feature>
<dbReference type="GO" id="GO:0062129">
    <property type="term" value="C:chitin-based extracellular matrix"/>
    <property type="evidence" value="ECO:0007669"/>
    <property type="project" value="TreeGrafter"/>
</dbReference>
<dbReference type="EMBL" id="CVRI01000046">
    <property type="protein sequence ID" value="CRK97042.1"/>
    <property type="molecule type" value="Genomic_DNA"/>
</dbReference>
<dbReference type="PANTHER" id="PTHR10380">
    <property type="entry name" value="CUTICLE PROTEIN"/>
    <property type="match status" value="1"/>
</dbReference>
<dbReference type="AlphaFoldDB" id="A0A1J1IBD0"/>